<evidence type="ECO:0000313" key="9">
    <source>
        <dbReference type="Proteomes" id="UP000037460"/>
    </source>
</evidence>
<reference evidence="9" key="1">
    <citation type="journal article" date="2015" name="PLoS Genet.">
        <title>Genome Sequence and Transcriptome Analyses of Chrysochromulina tobin: Metabolic Tools for Enhanced Algal Fitness in the Prominent Order Prymnesiales (Haptophyceae).</title>
        <authorList>
            <person name="Hovde B.T."/>
            <person name="Deodato C.R."/>
            <person name="Hunsperger H.M."/>
            <person name="Ryken S.A."/>
            <person name="Yost W."/>
            <person name="Jha R.K."/>
            <person name="Patterson J."/>
            <person name="Monnat R.J. Jr."/>
            <person name="Barlow S.B."/>
            <person name="Starkenburg S.R."/>
            <person name="Cattolico R.A."/>
        </authorList>
    </citation>
    <scope>NUCLEOTIDE SEQUENCE</scope>
    <source>
        <strain evidence="9">CCMP291</strain>
    </source>
</reference>
<evidence type="ECO:0000256" key="2">
    <source>
        <dbReference type="ARBA" id="ARBA00022475"/>
    </source>
</evidence>
<dbReference type="InterPro" id="IPR010920">
    <property type="entry name" value="LSM_dom_sf"/>
</dbReference>
<dbReference type="SUPFAM" id="SSF82689">
    <property type="entry name" value="Mechanosensitive channel protein MscS (YggB), C-terminal domain"/>
    <property type="match status" value="1"/>
</dbReference>
<comment type="caution">
    <text evidence="8">The sequence shown here is derived from an EMBL/GenBank/DDBJ whole genome shotgun (WGS) entry which is preliminary data.</text>
</comment>
<dbReference type="Proteomes" id="UP000037460">
    <property type="component" value="Unassembled WGS sequence"/>
</dbReference>
<dbReference type="InterPro" id="IPR023408">
    <property type="entry name" value="MscS_beta-dom_sf"/>
</dbReference>
<feature type="transmembrane region" description="Helical" evidence="6">
    <location>
        <begin position="266"/>
        <end position="286"/>
    </location>
</feature>
<keyword evidence="5 6" id="KW-0472">Membrane</keyword>
<dbReference type="Gene3D" id="1.10.287.1260">
    <property type="match status" value="1"/>
</dbReference>
<dbReference type="SUPFAM" id="SSF50182">
    <property type="entry name" value="Sm-like ribonucleoproteins"/>
    <property type="match status" value="1"/>
</dbReference>
<keyword evidence="3 6" id="KW-0812">Transmembrane</keyword>
<dbReference type="Pfam" id="PF00924">
    <property type="entry name" value="MS_channel_2nd"/>
    <property type="match status" value="1"/>
</dbReference>
<dbReference type="GO" id="GO:0055085">
    <property type="term" value="P:transmembrane transport"/>
    <property type="evidence" value="ECO:0007669"/>
    <property type="project" value="InterPro"/>
</dbReference>
<feature type="transmembrane region" description="Helical" evidence="6">
    <location>
        <begin position="243"/>
        <end position="260"/>
    </location>
</feature>
<evidence type="ECO:0000256" key="5">
    <source>
        <dbReference type="ARBA" id="ARBA00023136"/>
    </source>
</evidence>
<keyword evidence="2" id="KW-1003">Cell membrane</keyword>
<dbReference type="Gene3D" id="2.30.30.60">
    <property type="match status" value="1"/>
</dbReference>
<dbReference type="GO" id="GO:0005886">
    <property type="term" value="C:plasma membrane"/>
    <property type="evidence" value="ECO:0007669"/>
    <property type="project" value="UniProtKB-SubCell"/>
</dbReference>
<dbReference type="OrthoDB" id="44946at2759"/>
<proteinExistence type="predicted"/>
<evidence type="ECO:0000256" key="4">
    <source>
        <dbReference type="ARBA" id="ARBA00022989"/>
    </source>
</evidence>
<dbReference type="PANTHER" id="PTHR30566">
    <property type="entry name" value="YNAI-RELATED MECHANOSENSITIVE ION CHANNEL"/>
    <property type="match status" value="1"/>
</dbReference>
<name>A0A0M0JS61_9EUKA</name>
<feature type="transmembrane region" description="Helical" evidence="6">
    <location>
        <begin position="15"/>
        <end position="36"/>
    </location>
</feature>
<dbReference type="PANTHER" id="PTHR30566:SF5">
    <property type="entry name" value="MECHANOSENSITIVE ION CHANNEL PROTEIN 1, MITOCHONDRIAL-RELATED"/>
    <property type="match status" value="1"/>
</dbReference>
<evidence type="ECO:0000313" key="8">
    <source>
        <dbReference type="EMBL" id="KOO29043.1"/>
    </source>
</evidence>
<dbReference type="InterPro" id="IPR011066">
    <property type="entry name" value="MscS_channel_C_sf"/>
</dbReference>
<protein>
    <submittedName>
        <fullName evidence="8">Small-conductance mechanosensitive channel</fullName>
    </submittedName>
</protein>
<sequence>MLRLSEGGARRLASIHHHVIVALLVQLPVVAGLALGPAMRHVNMVRPVLAPRIVPPVAKVAQWQHAELAYELLHERVQASRVGPLVHSALKLLQDVSWHWSDWVKPLAESLWQPLDIATIVGVWALRGPASRLAHSMASDIAPAEWKGPYEESIFPVLAEVALQFARLFFVLLLADAACWTLSCTKLMSKIVAGEIPTVLDTVGYSFLSGFLFTRVKTHLVRKSAGSSAAEKLKGIPATLDRLWGALIWFFAGAGCAQVLSVELGFRLKSVLALGGFSSIVVGLACQTPLANVVKGLIIAASGSFGTGDKIASAGMTGVVEDFGWYQSRLRTEENDLVTLPNSLLAEKQIVNLSRRTAKKEVVRLRLKYDDLAKIPQLISQIREVVARMPNLAPGKPGEAYLVDYGKSSIELEASINVATTAPNKQIRQDFLIEIAKVLARTGVRFEKQSGGR</sequence>
<comment type="subcellular location">
    <subcellularLocation>
        <location evidence="1">Cell membrane</location>
        <topology evidence="1">Multi-pass membrane protein</topology>
    </subcellularLocation>
</comment>
<keyword evidence="9" id="KW-1185">Reference proteome</keyword>
<evidence type="ECO:0000256" key="3">
    <source>
        <dbReference type="ARBA" id="ARBA00022692"/>
    </source>
</evidence>
<evidence type="ECO:0000256" key="6">
    <source>
        <dbReference type="SAM" id="Phobius"/>
    </source>
</evidence>
<evidence type="ECO:0000259" key="7">
    <source>
        <dbReference type="Pfam" id="PF00924"/>
    </source>
</evidence>
<organism evidence="8 9">
    <name type="scientific">Chrysochromulina tobinii</name>
    <dbReference type="NCBI Taxonomy" id="1460289"/>
    <lineage>
        <taxon>Eukaryota</taxon>
        <taxon>Haptista</taxon>
        <taxon>Haptophyta</taxon>
        <taxon>Prymnesiophyceae</taxon>
        <taxon>Prymnesiales</taxon>
        <taxon>Chrysochromulinaceae</taxon>
        <taxon>Chrysochromulina</taxon>
    </lineage>
</organism>
<dbReference type="AlphaFoldDB" id="A0A0M0JS61"/>
<dbReference type="EMBL" id="JWZX01002472">
    <property type="protein sequence ID" value="KOO29043.1"/>
    <property type="molecule type" value="Genomic_DNA"/>
</dbReference>
<dbReference type="InterPro" id="IPR006685">
    <property type="entry name" value="MscS_channel_2nd"/>
</dbReference>
<evidence type="ECO:0000256" key="1">
    <source>
        <dbReference type="ARBA" id="ARBA00004651"/>
    </source>
</evidence>
<gene>
    <name evidence="8" type="ORF">Ctob_003888</name>
</gene>
<feature type="domain" description="Mechanosensitive ion channel MscS" evidence="7">
    <location>
        <begin position="289"/>
        <end position="355"/>
    </location>
</feature>
<accession>A0A0M0JS61</accession>
<keyword evidence="4 6" id="KW-1133">Transmembrane helix</keyword>